<feature type="compositionally biased region" description="Acidic residues" evidence="10">
    <location>
        <begin position="132"/>
        <end position="144"/>
    </location>
</feature>
<evidence type="ECO:0000256" key="4">
    <source>
        <dbReference type="ARBA" id="ARBA00022684"/>
    </source>
</evidence>
<evidence type="ECO:0000313" key="12">
    <source>
        <dbReference type="EMBL" id="KAF2426302.1"/>
    </source>
</evidence>
<dbReference type="Proteomes" id="UP000800235">
    <property type="component" value="Unassembled WGS sequence"/>
</dbReference>
<keyword evidence="13" id="KW-1185">Reference proteome</keyword>
<dbReference type="InterPro" id="IPR032963">
    <property type="entry name" value="Gclm"/>
</dbReference>
<dbReference type="GO" id="GO:0030234">
    <property type="term" value="F:enzyme regulator activity"/>
    <property type="evidence" value="ECO:0007669"/>
    <property type="project" value="TreeGrafter"/>
</dbReference>
<dbReference type="Pfam" id="PF00248">
    <property type="entry name" value="Aldo_ket_red"/>
    <property type="match status" value="1"/>
</dbReference>
<dbReference type="InterPro" id="IPR023210">
    <property type="entry name" value="NADP_OxRdtase_dom"/>
</dbReference>
<organism evidence="12 13">
    <name type="scientific">Tothia fuscella</name>
    <dbReference type="NCBI Taxonomy" id="1048955"/>
    <lineage>
        <taxon>Eukaryota</taxon>
        <taxon>Fungi</taxon>
        <taxon>Dikarya</taxon>
        <taxon>Ascomycota</taxon>
        <taxon>Pezizomycotina</taxon>
        <taxon>Dothideomycetes</taxon>
        <taxon>Pleosporomycetidae</taxon>
        <taxon>Venturiales</taxon>
        <taxon>Cylindrosympodiaceae</taxon>
        <taxon>Tothia</taxon>
    </lineage>
</organism>
<feature type="region of interest" description="Disordered" evidence="10">
    <location>
        <begin position="132"/>
        <end position="181"/>
    </location>
</feature>
<dbReference type="EMBL" id="MU007065">
    <property type="protein sequence ID" value="KAF2426302.1"/>
    <property type="molecule type" value="Genomic_DNA"/>
</dbReference>
<evidence type="ECO:0000256" key="8">
    <source>
        <dbReference type="ARBA" id="ARBA00031732"/>
    </source>
</evidence>
<dbReference type="GO" id="GO:0017109">
    <property type="term" value="C:glutamate-cysteine ligase complex"/>
    <property type="evidence" value="ECO:0007669"/>
    <property type="project" value="TreeGrafter"/>
</dbReference>
<feature type="domain" description="NADP-dependent oxidoreductase" evidence="11">
    <location>
        <begin position="75"/>
        <end position="258"/>
    </location>
</feature>
<dbReference type="Gene3D" id="3.20.20.100">
    <property type="entry name" value="NADP-dependent oxidoreductase domain"/>
    <property type="match status" value="1"/>
</dbReference>
<dbReference type="InterPro" id="IPR036812">
    <property type="entry name" value="NAD(P)_OxRdtase_dom_sf"/>
</dbReference>
<keyword evidence="5" id="KW-0560">Oxidoreductase</keyword>
<dbReference type="PANTHER" id="PTHR13295">
    <property type="entry name" value="GLUTAMATE CYSTEINE LIGASE REGULATORY SUBUNIT"/>
    <property type="match status" value="1"/>
</dbReference>
<evidence type="ECO:0000313" key="13">
    <source>
        <dbReference type="Proteomes" id="UP000800235"/>
    </source>
</evidence>
<reference evidence="12" key="1">
    <citation type="journal article" date="2020" name="Stud. Mycol.">
        <title>101 Dothideomycetes genomes: a test case for predicting lifestyles and emergence of pathogens.</title>
        <authorList>
            <person name="Haridas S."/>
            <person name="Albert R."/>
            <person name="Binder M."/>
            <person name="Bloem J."/>
            <person name="Labutti K."/>
            <person name="Salamov A."/>
            <person name="Andreopoulos B."/>
            <person name="Baker S."/>
            <person name="Barry K."/>
            <person name="Bills G."/>
            <person name="Bluhm B."/>
            <person name="Cannon C."/>
            <person name="Castanera R."/>
            <person name="Culley D."/>
            <person name="Daum C."/>
            <person name="Ezra D."/>
            <person name="Gonzalez J."/>
            <person name="Henrissat B."/>
            <person name="Kuo A."/>
            <person name="Liang C."/>
            <person name="Lipzen A."/>
            <person name="Lutzoni F."/>
            <person name="Magnuson J."/>
            <person name="Mondo S."/>
            <person name="Nolan M."/>
            <person name="Ohm R."/>
            <person name="Pangilinan J."/>
            <person name="Park H.-J."/>
            <person name="Ramirez L."/>
            <person name="Alfaro M."/>
            <person name="Sun H."/>
            <person name="Tritt A."/>
            <person name="Yoshinaga Y."/>
            <person name="Zwiers L.-H."/>
            <person name="Turgeon B."/>
            <person name="Goodwin S."/>
            <person name="Spatafora J."/>
            <person name="Crous P."/>
            <person name="Grigoriev I."/>
        </authorList>
    </citation>
    <scope>NUCLEOTIDE SEQUENCE</scope>
    <source>
        <strain evidence="12">CBS 130266</strain>
    </source>
</reference>
<gene>
    <name evidence="12" type="ORF">EJ08DRAFT_736475</name>
</gene>
<comment type="pathway">
    <text evidence="1">Sulfur metabolism; glutathione biosynthesis; glutathione from L-cysteine and L-glutamate: step 1/2.</text>
</comment>
<dbReference type="GO" id="GO:0006750">
    <property type="term" value="P:glutathione biosynthetic process"/>
    <property type="evidence" value="ECO:0007669"/>
    <property type="project" value="UniProtKB-KW"/>
</dbReference>
<dbReference type="OrthoDB" id="5596051at2759"/>
<evidence type="ECO:0000256" key="7">
    <source>
        <dbReference type="ARBA" id="ARBA00031154"/>
    </source>
</evidence>
<accession>A0A9P4NLV0</accession>
<dbReference type="GO" id="GO:0035226">
    <property type="term" value="F:glutamate-cysteine ligase catalytic subunit binding"/>
    <property type="evidence" value="ECO:0007669"/>
    <property type="project" value="InterPro"/>
</dbReference>
<sequence>MKLLLSTSNIINTSPSTFGRPTTKSSSELTTSLLSNFKSLRSSSNSSYKEWTNYDSQTDTLYIPTPEEPSPGLSEERSQYDITVKLFYLPGVDPKERCTHTKEAIDCVLKELGVDNIDLLIVSFPNIVFDAEDESSDDSDEEGDDQQKEDTTSPATDSPSSSPLNPNNHNTSTNTNRPEPLTSMLRTWSTLETLHSTSAVTKLGLSEFGSSRLSKFLNHPSLKTRPSINQINVRDCCVVPKPLIVYAKQQGIELLTHSDCTDILPRGTLRELLGGVGVLEDGKGGGGLRGDVVPKWVVKYTAVVRDRGIVEAKGYFGGAELVGC</sequence>
<evidence type="ECO:0000256" key="9">
    <source>
        <dbReference type="ARBA" id="ARBA00032926"/>
    </source>
</evidence>
<dbReference type="AlphaFoldDB" id="A0A9P4NLV0"/>
<comment type="similarity">
    <text evidence="2">Belongs to the aldo/keto reductase family. Glutamate--cysteine ligase light chain subfamily.</text>
</comment>
<dbReference type="SUPFAM" id="SSF51430">
    <property type="entry name" value="NAD(P)-linked oxidoreductase"/>
    <property type="match status" value="1"/>
</dbReference>
<comment type="caution">
    <text evidence="12">The sequence shown here is derived from an EMBL/GenBank/DDBJ whole genome shotgun (WGS) entry which is preliminary data.</text>
</comment>
<evidence type="ECO:0000256" key="10">
    <source>
        <dbReference type="SAM" id="MobiDB-lite"/>
    </source>
</evidence>
<evidence type="ECO:0000256" key="1">
    <source>
        <dbReference type="ARBA" id="ARBA00005006"/>
    </source>
</evidence>
<dbReference type="GO" id="GO:0016491">
    <property type="term" value="F:oxidoreductase activity"/>
    <property type="evidence" value="ECO:0007669"/>
    <property type="project" value="UniProtKB-KW"/>
</dbReference>
<dbReference type="PANTHER" id="PTHR13295:SF4">
    <property type="entry name" value="GLUTAMATE--CYSTEINE LIGASE REGULATORY SUBUNIT"/>
    <property type="match status" value="1"/>
</dbReference>
<keyword evidence="4" id="KW-0317">Glutathione biosynthesis</keyword>
<evidence type="ECO:0000256" key="6">
    <source>
        <dbReference type="ARBA" id="ARBA00030406"/>
    </source>
</evidence>
<comment type="subunit">
    <text evidence="3">Heterodimer of a catalytic heavy chain and a regulatory light chain.</text>
</comment>
<protein>
    <recommendedName>
        <fullName evidence="8">GCS light chain</fullName>
    </recommendedName>
    <alternativeName>
        <fullName evidence="6">Gamma-ECS regulatory subunit</fullName>
    </alternativeName>
    <alternativeName>
        <fullName evidence="9">Gamma-glutamylcysteine synthetase regulatory subunit</fullName>
    </alternativeName>
    <alternativeName>
        <fullName evidence="7">Glutamate--cysteine ligase modifier subunit</fullName>
    </alternativeName>
</protein>
<feature type="compositionally biased region" description="Low complexity" evidence="10">
    <location>
        <begin position="152"/>
        <end position="176"/>
    </location>
</feature>
<evidence type="ECO:0000256" key="3">
    <source>
        <dbReference type="ARBA" id="ARBA00011532"/>
    </source>
</evidence>
<proteinExistence type="inferred from homology"/>
<name>A0A9P4NLV0_9PEZI</name>
<evidence type="ECO:0000256" key="5">
    <source>
        <dbReference type="ARBA" id="ARBA00023002"/>
    </source>
</evidence>
<evidence type="ECO:0000259" key="11">
    <source>
        <dbReference type="Pfam" id="PF00248"/>
    </source>
</evidence>
<evidence type="ECO:0000256" key="2">
    <source>
        <dbReference type="ARBA" id="ARBA00008612"/>
    </source>
</evidence>